<dbReference type="RefSeq" id="WP_216517844.1">
    <property type="nucleotide sequence ID" value="NZ_JAHLPM010000004.1"/>
</dbReference>
<comment type="caution">
    <text evidence="1">The sequence shown here is derived from an EMBL/GenBank/DDBJ whole genome shotgun (WGS) entry which is preliminary data.</text>
</comment>
<protein>
    <submittedName>
        <fullName evidence="1">Methyltransferase domain-containing protein</fullName>
    </submittedName>
</protein>
<proteinExistence type="predicted"/>
<gene>
    <name evidence="1" type="ORF">KQI42_06185</name>
</gene>
<keyword evidence="1" id="KW-0489">Methyltransferase</keyword>
<dbReference type="GO" id="GO:0032259">
    <property type="term" value="P:methylation"/>
    <property type="evidence" value="ECO:0007669"/>
    <property type="project" value="UniProtKB-KW"/>
</dbReference>
<dbReference type="InterPro" id="IPR010719">
    <property type="entry name" value="MnmM_MeTrfase"/>
</dbReference>
<keyword evidence="2" id="KW-1185">Reference proteome</keyword>
<dbReference type="GO" id="GO:0008168">
    <property type="term" value="F:methyltransferase activity"/>
    <property type="evidence" value="ECO:0007669"/>
    <property type="project" value="UniProtKB-KW"/>
</dbReference>
<dbReference type="CDD" id="cd02440">
    <property type="entry name" value="AdoMet_MTases"/>
    <property type="match status" value="1"/>
</dbReference>
<name>A0ABS6E4X3_9FIRM</name>
<organism evidence="1 2">
    <name type="scientific">Tissierella simiarum</name>
    <dbReference type="NCBI Taxonomy" id="2841534"/>
    <lineage>
        <taxon>Bacteria</taxon>
        <taxon>Bacillati</taxon>
        <taxon>Bacillota</taxon>
        <taxon>Tissierellia</taxon>
        <taxon>Tissierellales</taxon>
        <taxon>Tissierellaceae</taxon>
        <taxon>Tissierella</taxon>
    </lineage>
</organism>
<accession>A0ABS6E4X3</accession>
<dbReference type="PANTHER" id="PTHR35276:SF1">
    <property type="entry name" value="TRNA (MNM(5)S(2)U34)-METHYLTRANSFERASE, CHLOROPLASTIC"/>
    <property type="match status" value="1"/>
</dbReference>
<evidence type="ECO:0000313" key="2">
    <source>
        <dbReference type="Proteomes" id="UP000749471"/>
    </source>
</evidence>
<dbReference type="PANTHER" id="PTHR35276">
    <property type="entry name" value="S-ADENOSYL-L-METHIONINE-DEPENDENT METHYLTRANSFERASES SUPERFAMILY PROTEIN"/>
    <property type="match status" value="1"/>
</dbReference>
<dbReference type="Proteomes" id="UP000749471">
    <property type="component" value="Unassembled WGS sequence"/>
</dbReference>
<dbReference type="EMBL" id="JAHLPM010000004">
    <property type="protein sequence ID" value="MBU5437586.1"/>
    <property type="molecule type" value="Genomic_DNA"/>
</dbReference>
<dbReference type="Pfam" id="PF06962">
    <property type="entry name" value="rRNA_methylase"/>
    <property type="match status" value="1"/>
</dbReference>
<evidence type="ECO:0000313" key="1">
    <source>
        <dbReference type="EMBL" id="MBU5437586.1"/>
    </source>
</evidence>
<sequence length="194" mass="22201">MTYKNIINTIEITREFIYMHIKEGKVVLDCTVGNGNDTILLAKLVGDKGKVYGFDIQRKAIEITKQRLIDEELLDRVVLIEDGHENIDSYIEEKLDFVIYNLGYLPKGDKNIKTKPSTTLVSIGKSLDLLKENGLLLITCYVGHEGGMEEKNSVEEFLSKLNQKEFNVLKYDFINQINNPPVLYGVEKSKLRRD</sequence>
<reference evidence="1 2" key="1">
    <citation type="submission" date="2021-06" db="EMBL/GenBank/DDBJ databases">
        <authorList>
            <person name="Sun Q."/>
            <person name="Li D."/>
        </authorList>
    </citation>
    <scope>NUCLEOTIDE SEQUENCE [LARGE SCALE GENOMIC DNA]</scope>
    <source>
        <strain evidence="1 2">MSJ-40</strain>
    </source>
</reference>
<keyword evidence="1" id="KW-0808">Transferase</keyword>